<evidence type="ECO:0000313" key="6">
    <source>
        <dbReference type="Proteomes" id="UP000029050"/>
    </source>
</evidence>
<dbReference type="SUPFAM" id="SSF53850">
    <property type="entry name" value="Periplasmic binding protein-like II"/>
    <property type="match status" value="1"/>
</dbReference>
<dbReference type="EMBL" id="JGZI01000009">
    <property type="protein sequence ID" value="KFI82350.1"/>
    <property type="molecule type" value="Genomic_DNA"/>
</dbReference>
<sequence>MSGNIEPGTTEPENKEPENIEAESTAPGGTGPGNKDSAGPQPEYDASTSETTPDAASGSTDETLNALSKKPKGRRNWLLALIALIVVIAVSAGAWVFSSLRSTPASTGTVAKSVTIGLKLAPTNLDIRNESGSALDQVLIGNVYQGLVARSSENKVVPAIAKSWSKSDDGLTYTFTLNTGMHFSNGDVLDANDVVWSIRELVDKQYTDADVLSTMKSITATDDNTVVITLNKPYSALLWALSGRAGLVFDKDASYDAKTQAVGSGPFLLSSFRQGDSITLTADGKYWGSDKAKTQEIIIRYFADDNAAVNALKSGDVQVLAPITENLASTFSNNDDYVVKAGDDTDKFVLAFNSKGTSTSDKRVRQAIRYAINNEELIAARGGSDAALGGPIPSLDPGYEDLTDLYPYNPTKAKSLLAEAGYSTAKPLTLRFEYANIYGTEIGDQLKSQLKAVGIDLQVNVVEFSAWLQDVYTNKDYDLSLVDHNESHDFYQWADPEYYYNYDNPKVQELYAKALAATSDEEEESLLRQAARLVSEDAPADWLFNYRVTTARVKGLSGFPVNLNQSLLPLWNVTMRNPA</sequence>
<reference evidence="5 6" key="1">
    <citation type="submission" date="2014-03" db="EMBL/GenBank/DDBJ databases">
        <title>Genomics of Bifidobacteria.</title>
        <authorList>
            <person name="Ventura M."/>
            <person name="Milani C."/>
            <person name="Lugli G.A."/>
        </authorList>
    </citation>
    <scope>NUCLEOTIDE SEQUENCE [LARGE SCALE GENOMIC DNA]</scope>
    <source>
        <strain evidence="5 6">LMG 21775</strain>
    </source>
</reference>
<evidence type="ECO:0000259" key="4">
    <source>
        <dbReference type="Pfam" id="PF00496"/>
    </source>
</evidence>
<dbReference type="AlphaFoldDB" id="A0A087CGF0"/>
<dbReference type="Pfam" id="PF00496">
    <property type="entry name" value="SBP_bac_5"/>
    <property type="match status" value="1"/>
</dbReference>
<gene>
    <name evidence="5" type="ORF">BPSY_1201</name>
</gene>
<dbReference type="GO" id="GO:0043190">
    <property type="term" value="C:ATP-binding cassette (ABC) transporter complex"/>
    <property type="evidence" value="ECO:0007669"/>
    <property type="project" value="InterPro"/>
</dbReference>
<evidence type="ECO:0000256" key="2">
    <source>
        <dbReference type="SAM" id="MobiDB-lite"/>
    </source>
</evidence>
<evidence type="ECO:0000256" key="1">
    <source>
        <dbReference type="ARBA" id="ARBA00022729"/>
    </source>
</evidence>
<dbReference type="RefSeq" id="WP_081884285.1">
    <property type="nucleotide sequence ID" value="NZ_JGZI01000009.1"/>
</dbReference>
<dbReference type="InterPro" id="IPR000914">
    <property type="entry name" value="SBP_5_dom"/>
</dbReference>
<feature type="transmembrane region" description="Helical" evidence="3">
    <location>
        <begin position="77"/>
        <end position="97"/>
    </location>
</feature>
<feature type="domain" description="Solute-binding protein family 5" evidence="4">
    <location>
        <begin position="155"/>
        <end position="486"/>
    </location>
</feature>
<keyword evidence="6" id="KW-1185">Reference proteome</keyword>
<name>A0A087CGF0_9BIFI</name>
<dbReference type="GO" id="GO:0015833">
    <property type="term" value="P:peptide transport"/>
    <property type="evidence" value="ECO:0007669"/>
    <property type="project" value="TreeGrafter"/>
</dbReference>
<keyword evidence="3" id="KW-1133">Transmembrane helix</keyword>
<dbReference type="PANTHER" id="PTHR30290:SF38">
    <property type="entry name" value="D,D-DIPEPTIDE-BINDING PERIPLASMIC PROTEIN DDPA-RELATED"/>
    <property type="match status" value="1"/>
</dbReference>
<protein>
    <submittedName>
        <fullName evidence="5">Peptide/nickel ABC transporter substrate-binding protein</fullName>
    </submittedName>
</protein>
<feature type="compositionally biased region" description="Polar residues" evidence="2">
    <location>
        <begin position="46"/>
        <end position="66"/>
    </location>
</feature>
<accession>A0A087CGF0</accession>
<keyword evidence="1" id="KW-0732">Signal</keyword>
<dbReference type="eggNOG" id="COG0747">
    <property type="taxonomic scope" value="Bacteria"/>
</dbReference>
<dbReference type="GO" id="GO:1904680">
    <property type="term" value="F:peptide transmembrane transporter activity"/>
    <property type="evidence" value="ECO:0007669"/>
    <property type="project" value="TreeGrafter"/>
</dbReference>
<feature type="region of interest" description="Disordered" evidence="2">
    <location>
        <begin position="1"/>
        <end position="67"/>
    </location>
</feature>
<dbReference type="CDD" id="cd08494">
    <property type="entry name" value="PBP2_NikA_DppA_OppA_like_6"/>
    <property type="match status" value="1"/>
</dbReference>
<evidence type="ECO:0000256" key="3">
    <source>
        <dbReference type="SAM" id="Phobius"/>
    </source>
</evidence>
<dbReference type="InterPro" id="IPR039424">
    <property type="entry name" value="SBP_5"/>
</dbReference>
<dbReference type="Gene3D" id="3.40.190.10">
    <property type="entry name" value="Periplasmic binding protein-like II"/>
    <property type="match status" value="1"/>
</dbReference>
<dbReference type="OrthoDB" id="9796817at2"/>
<keyword evidence="3" id="KW-0472">Membrane</keyword>
<dbReference type="Gene3D" id="3.10.105.10">
    <property type="entry name" value="Dipeptide-binding Protein, Domain 3"/>
    <property type="match status" value="1"/>
</dbReference>
<dbReference type="PANTHER" id="PTHR30290">
    <property type="entry name" value="PERIPLASMIC BINDING COMPONENT OF ABC TRANSPORTER"/>
    <property type="match status" value="1"/>
</dbReference>
<evidence type="ECO:0000313" key="5">
    <source>
        <dbReference type="EMBL" id="KFI82350.1"/>
    </source>
</evidence>
<keyword evidence="3" id="KW-0812">Transmembrane</keyword>
<dbReference type="GO" id="GO:0042597">
    <property type="term" value="C:periplasmic space"/>
    <property type="evidence" value="ECO:0007669"/>
    <property type="project" value="UniProtKB-ARBA"/>
</dbReference>
<dbReference type="GeneID" id="98300408"/>
<dbReference type="PIRSF" id="PIRSF002741">
    <property type="entry name" value="MppA"/>
    <property type="match status" value="1"/>
</dbReference>
<organism evidence="5 6">
    <name type="scientific">Bifidobacterium psychraerophilum</name>
    <dbReference type="NCBI Taxonomy" id="218140"/>
    <lineage>
        <taxon>Bacteria</taxon>
        <taxon>Bacillati</taxon>
        <taxon>Actinomycetota</taxon>
        <taxon>Actinomycetes</taxon>
        <taxon>Bifidobacteriales</taxon>
        <taxon>Bifidobacteriaceae</taxon>
        <taxon>Bifidobacterium</taxon>
    </lineage>
</organism>
<dbReference type="Proteomes" id="UP000029050">
    <property type="component" value="Unassembled WGS sequence"/>
</dbReference>
<dbReference type="STRING" id="218140.BPSY_1201"/>
<comment type="caution">
    <text evidence="5">The sequence shown here is derived from an EMBL/GenBank/DDBJ whole genome shotgun (WGS) entry which is preliminary data.</text>
</comment>
<proteinExistence type="predicted"/>
<dbReference type="InterPro" id="IPR030678">
    <property type="entry name" value="Peptide/Ni-bd"/>
</dbReference>